<protein>
    <submittedName>
        <fullName evidence="6">NTE family protein</fullName>
    </submittedName>
</protein>
<evidence type="ECO:0000313" key="6">
    <source>
        <dbReference type="EMBL" id="TDY46600.1"/>
    </source>
</evidence>
<keyword evidence="2 4" id="KW-0442">Lipid degradation</keyword>
<dbReference type="SUPFAM" id="SSF52151">
    <property type="entry name" value="FabD/lysophospholipase-like"/>
    <property type="match status" value="1"/>
</dbReference>
<dbReference type="PANTHER" id="PTHR14226">
    <property type="entry name" value="NEUROPATHY TARGET ESTERASE/SWISS CHEESE D.MELANOGASTER"/>
    <property type="match status" value="1"/>
</dbReference>
<evidence type="ECO:0000313" key="7">
    <source>
        <dbReference type="Proteomes" id="UP000294581"/>
    </source>
</evidence>
<feature type="short sequence motif" description="GXSXG" evidence="4">
    <location>
        <begin position="41"/>
        <end position="45"/>
    </location>
</feature>
<evidence type="ECO:0000259" key="5">
    <source>
        <dbReference type="PROSITE" id="PS51635"/>
    </source>
</evidence>
<reference evidence="6 7" key="1">
    <citation type="submission" date="2019-03" db="EMBL/GenBank/DDBJ databases">
        <title>Genomic Encyclopedia of Type Strains, Phase IV (KMG-IV): sequencing the most valuable type-strain genomes for metagenomic binning, comparative biology and taxonomic classification.</title>
        <authorList>
            <person name="Goeker M."/>
        </authorList>
    </citation>
    <scope>NUCLEOTIDE SEQUENCE [LARGE SCALE GENOMIC DNA]</scope>
    <source>
        <strain evidence="6 7">DSM 17974</strain>
    </source>
</reference>
<keyword evidence="3 4" id="KW-0443">Lipid metabolism</keyword>
<dbReference type="InterPro" id="IPR002641">
    <property type="entry name" value="PNPLA_dom"/>
</dbReference>
<sequence>MFVADARVGLALGSGGAKGFAHIGVIAALTDSGVPIHAVTGSSMGALVGAVYAMGVGPNMLKALATGLRRRHWIDFTVPRMGLIQGDKVHEVVSLMTRQGTFADTQIPLAIVATDLVSRKLVVFRTGLIADAVRASISIPGVFVPVVRDGAVYVDGGVIERVPVQAAWDLGVDVVVGVDVSFTPVGTVPTSMLDVIVQSLGLMQDEVYAHRTQLATVNIVPDVAHIGTSQFGRAAEAIDIGYRATMEQMDAIWRAIRQAQALFS</sequence>
<gene>
    <name evidence="6" type="ORF">C7445_10626</name>
</gene>
<dbReference type="Gene3D" id="3.40.1090.10">
    <property type="entry name" value="Cytosolic phospholipase A2 catalytic domain"/>
    <property type="match status" value="2"/>
</dbReference>
<accession>A0A4R8LMP3</accession>
<dbReference type="AlphaFoldDB" id="A0A4R8LMP3"/>
<keyword evidence="7" id="KW-1185">Reference proteome</keyword>
<feature type="domain" description="PNPLA" evidence="5">
    <location>
        <begin position="10"/>
        <end position="168"/>
    </location>
</feature>
<evidence type="ECO:0000256" key="1">
    <source>
        <dbReference type="ARBA" id="ARBA00022801"/>
    </source>
</evidence>
<dbReference type="RefSeq" id="WP_134159474.1">
    <property type="nucleotide sequence ID" value="NZ_SORF01000006.1"/>
</dbReference>
<dbReference type="PROSITE" id="PS51635">
    <property type="entry name" value="PNPLA"/>
    <property type="match status" value="1"/>
</dbReference>
<dbReference type="Proteomes" id="UP000294581">
    <property type="component" value="Unassembled WGS sequence"/>
</dbReference>
<evidence type="ECO:0000256" key="2">
    <source>
        <dbReference type="ARBA" id="ARBA00022963"/>
    </source>
</evidence>
<dbReference type="OrthoDB" id="9770965at2"/>
<dbReference type="EMBL" id="SORF01000006">
    <property type="protein sequence ID" value="TDY46600.1"/>
    <property type="molecule type" value="Genomic_DNA"/>
</dbReference>
<dbReference type="CDD" id="cd07205">
    <property type="entry name" value="Pat_PNPLA6_PNPLA7_NTE1_like"/>
    <property type="match status" value="1"/>
</dbReference>
<comment type="caution">
    <text evidence="4">Lacks conserved residue(s) required for the propagation of feature annotation.</text>
</comment>
<organism evidence="6 7">
    <name type="scientific">Alicyclobacillus sacchari</name>
    <dbReference type="NCBI Taxonomy" id="392010"/>
    <lineage>
        <taxon>Bacteria</taxon>
        <taxon>Bacillati</taxon>
        <taxon>Bacillota</taxon>
        <taxon>Bacilli</taxon>
        <taxon>Bacillales</taxon>
        <taxon>Alicyclobacillaceae</taxon>
        <taxon>Alicyclobacillus</taxon>
    </lineage>
</organism>
<evidence type="ECO:0000256" key="3">
    <source>
        <dbReference type="ARBA" id="ARBA00023098"/>
    </source>
</evidence>
<dbReference type="Pfam" id="PF01734">
    <property type="entry name" value="Patatin"/>
    <property type="match status" value="1"/>
</dbReference>
<keyword evidence="1 4" id="KW-0378">Hydrolase</keyword>
<dbReference type="GO" id="GO:0016042">
    <property type="term" value="P:lipid catabolic process"/>
    <property type="evidence" value="ECO:0007669"/>
    <property type="project" value="UniProtKB-UniRule"/>
</dbReference>
<dbReference type="GO" id="GO:0016787">
    <property type="term" value="F:hydrolase activity"/>
    <property type="evidence" value="ECO:0007669"/>
    <property type="project" value="UniProtKB-UniRule"/>
</dbReference>
<evidence type="ECO:0000256" key="4">
    <source>
        <dbReference type="PROSITE-ProRule" id="PRU01161"/>
    </source>
</evidence>
<dbReference type="InterPro" id="IPR050301">
    <property type="entry name" value="NTE"/>
</dbReference>
<comment type="caution">
    <text evidence="6">The sequence shown here is derived from an EMBL/GenBank/DDBJ whole genome shotgun (WGS) entry which is preliminary data.</text>
</comment>
<feature type="active site" description="Proton acceptor" evidence="4">
    <location>
        <position position="155"/>
    </location>
</feature>
<proteinExistence type="predicted"/>
<name>A0A4R8LMP3_9BACL</name>
<dbReference type="PANTHER" id="PTHR14226:SF76">
    <property type="entry name" value="NTE FAMILY PROTEIN RSSA"/>
    <property type="match status" value="1"/>
</dbReference>
<feature type="short sequence motif" description="DGA/G" evidence="4">
    <location>
        <begin position="155"/>
        <end position="157"/>
    </location>
</feature>
<feature type="active site" description="Nucleophile" evidence="4">
    <location>
        <position position="43"/>
    </location>
</feature>
<dbReference type="InterPro" id="IPR016035">
    <property type="entry name" value="Acyl_Trfase/lysoPLipase"/>
</dbReference>